<dbReference type="Proteomes" id="UP000005947">
    <property type="component" value="Unassembled WGS sequence"/>
</dbReference>
<evidence type="ECO:0000256" key="4">
    <source>
        <dbReference type="ARBA" id="ARBA00022723"/>
    </source>
</evidence>
<keyword evidence="5" id="KW-0460">Magnesium</keyword>
<keyword evidence="4" id="KW-0479">Metal-binding</keyword>
<evidence type="ECO:0000256" key="3">
    <source>
        <dbReference type="ARBA" id="ARBA00022679"/>
    </source>
</evidence>
<dbReference type="GO" id="GO:0046872">
    <property type="term" value="F:metal ion binding"/>
    <property type="evidence" value="ECO:0007669"/>
    <property type="project" value="UniProtKB-KW"/>
</dbReference>
<evidence type="ECO:0000256" key="5">
    <source>
        <dbReference type="ARBA" id="ARBA00022842"/>
    </source>
</evidence>
<dbReference type="GO" id="GO:0008299">
    <property type="term" value="P:isoprenoid biosynthetic process"/>
    <property type="evidence" value="ECO:0007669"/>
    <property type="project" value="InterPro"/>
</dbReference>
<evidence type="ECO:0000256" key="6">
    <source>
        <dbReference type="RuleBase" id="RU004466"/>
    </source>
</evidence>
<dbReference type="Pfam" id="PF00348">
    <property type="entry name" value="polyprenyl_synt"/>
    <property type="match status" value="1"/>
</dbReference>
<dbReference type="SFLD" id="SFLDG01017">
    <property type="entry name" value="Polyprenyl_Transferase_Like"/>
    <property type="match status" value="1"/>
</dbReference>
<evidence type="ECO:0000256" key="1">
    <source>
        <dbReference type="ARBA" id="ARBA00001946"/>
    </source>
</evidence>
<evidence type="ECO:0000313" key="7">
    <source>
        <dbReference type="EMBL" id="EGF23354.1"/>
    </source>
</evidence>
<dbReference type="PROSITE" id="PS00723">
    <property type="entry name" value="POLYPRENYL_SYNTHASE_1"/>
    <property type="match status" value="1"/>
</dbReference>
<dbReference type="OrthoDB" id="4497239at2"/>
<keyword evidence="8" id="KW-1185">Reference proteome</keyword>
<accession>F1T3R0</accession>
<dbReference type="eggNOG" id="COG0142">
    <property type="taxonomic scope" value="Bacteria"/>
</dbReference>
<comment type="caution">
    <text evidence="7">The sequence shown here is derived from an EMBL/GenBank/DDBJ whole genome shotgun (WGS) entry which is preliminary data.</text>
</comment>
<keyword evidence="3 6" id="KW-0808">Transferase</keyword>
<comment type="cofactor">
    <cofactor evidence="1">
        <name>Mg(2+)</name>
        <dbReference type="ChEBI" id="CHEBI:18420"/>
    </cofactor>
</comment>
<protein>
    <submittedName>
        <fullName evidence="7">Polyprenyl synthetase</fullName>
    </submittedName>
</protein>
<dbReference type="InterPro" id="IPR000092">
    <property type="entry name" value="Polyprenyl_synt"/>
</dbReference>
<dbReference type="PANTHER" id="PTHR12001">
    <property type="entry name" value="GERANYLGERANYL PYROPHOSPHATE SYNTHASE"/>
    <property type="match status" value="1"/>
</dbReference>
<name>F1T3R0_9ACTN</name>
<dbReference type="GO" id="GO:0004659">
    <property type="term" value="F:prenyltransferase activity"/>
    <property type="evidence" value="ECO:0007669"/>
    <property type="project" value="InterPro"/>
</dbReference>
<evidence type="ECO:0000313" key="8">
    <source>
        <dbReference type="Proteomes" id="UP000005947"/>
    </source>
</evidence>
<dbReference type="EMBL" id="ACGK02000001">
    <property type="protein sequence ID" value="EGF23354.1"/>
    <property type="molecule type" value="Genomic_DNA"/>
</dbReference>
<dbReference type="SFLD" id="SFLDS00005">
    <property type="entry name" value="Isoprenoid_Synthase_Type_I"/>
    <property type="match status" value="1"/>
</dbReference>
<evidence type="ECO:0000256" key="2">
    <source>
        <dbReference type="ARBA" id="ARBA00006706"/>
    </source>
</evidence>
<dbReference type="InterPro" id="IPR008949">
    <property type="entry name" value="Isoprenoid_synthase_dom_sf"/>
</dbReference>
<proteinExistence type="inferred from homology"/>
<gene>
    <name evidence="7" type="ORF">HMPREF0091_10301</name>
</gene>
<dbReference type="AlphaFoldDB" id="F1T3R0"/>
<dbReference type="PANTHER" id="PTHR12001:SF85">
    <property type="entry name" value="SHORT CHAIN ISOPRENYL DIPHOSPHATE SYNTHASE"/>
    <property type="match status" value="1"/>
</dbReference>
<comment type="similarity">
    <text evidence="2 6">Belongs to the FPP/GGPP synthase family.</text>
</comment>
<dbReference type="InterPro" id="IPR033749">
    <property type="entry name" value="Polyprenyl_synt_CS"/>
</dbReference>
<dbReference type="CDD" id="cd00685">
    <property type="entry name" value="Trans_IPPS_HT"/>
    <property type="match status" value="1"/>
</dbReference>
<dbReference type="SUPFAM" id="SSF48576">
    <property type="entry name" value="Terpenoid synthases"/>
    <property type="match status" value="1"/>
</dbReference>
<organism evidence="7 8">
    <name type="scientific">Fannyhessea vaginae DSM 15829</name>
    <dbReference type="NCBI Taxonomy" id="525256"/>
    <lineage>
        <taxon>Bacteria</taxon>
        <taxon>Bacillati</taxon>
        <taxon>Actinomycetota</taxon>
        <taxon>Coriobacteriia</taxon>
        <taxon>Coriobacteriales</taxon>
        <taxon>Atopobiaceae</taxon>
        <taxon>Fannyhessea</taxon>
    </lineage>
</organism>
<sequence length="366" mass="40297">MLNAQHNKGTHESLTFTTFLQETLPYIVHALTQSLQEPLDSQAQTDLQAYLYQPLAHFTVNGGKLIRPALCVLGAYACGYEGMLKDNCSIQKSVSDTLLQISCAFEHFQAAALIHDDIADESLLRRGKPCLYRVHGTGLATNMGDSALVHALECINSLSGISDELRVRLIQEFITMEKHTIEGQALDVGWSNENRWDISLDDYLYMATSKTAYYSASTPLVIGALFAGASQKRSEALRAYGLQAGLAFQLKDDELNLFGDANKLGKDLRSDIVEGKRTYLTLYALSHLNALQSAQLKEILTKPHNSPDELDEACALIEASGARTHSHNLARSLAQQADACIDENLFSKETVAILHAMTAFFIQRNA</sequence>
<reference evidence="7 8" key="1">
    <citation type="submission" date="2011-02" db="EMBL/GenBank/DDBJ databases">
        <authorList>
            <person name="Muzny D."/>
            <person name="Qin X."/>
            <person name="Buhay C."/>
            <person name="Dugan-Rocha S."/>
            <person name="Ding Y."/>
            <person name="Chen G."/>
            <person name="Hawes A."/>
            <person name="Holder M."/>
            <person name="Jhangiani S."/>
            <person name="Johnson A."/>
            <person name="Khan Z."/>
            <person name="Li Z."/>
            <person name="Liu W."/>
            <person name="Liu X."/>
            <person name="Perez L."/>
            <person name="Shen H."/>
            <person name="Wang Q."/>
            <person name="Watt J."/>
            <person name="Xi L."/>
            <person name="Xin Y."/>
            <person name="Zhou J."/>
            <person name="Deng J."/>
            <person name="Jiang H."/>
            <person name="Liu Y."/>
            <person name="Qu J."/>
            <person name="Song X.-Z."/>
            <person name="Zhang L."/>
            <person name="Villasana D."/>
            <person name="Johnson A."/>
            <person name="Liu J."/>
            <person name="Liyanage D."/>
            <person name="Lorensuhewa L."/>
            <person name="Robinson T."/>
            <person name="Song A."/>
            <person name="Song B.-B."/>
            <person name="Dinh H."/>
            <person name="Thornton R."/>
            <person name="Coyle M."/>
            <person name="Francisco L."/>
            <person name="Jackson L."/>
            <person name="Javaid M."/>
            <person name="Korchina V."/>
            <person name="Kovar C."/>
            <person name="Mata R."/>
            <person name="Mathew T."/>
            <person name="Ngo R."/>
            <person name="Nguyen L."/>
            <person name="Nguyen N."/>
            <person name="Okwuonu G."/>
            <person name="Ongeri F."/>
            <person name="Pham C."/>
            <person name="Simmons D."/>
            <person name="Wilczek-Boney K."/>
            <person name="Hale W."/>
            <person name="Jakkamsetti A."/>
            <person name="Pham P."/>
            <person name="Ruth R."/>
            <person name="San Lucas F."/>
            <person name="Warren J."/>
            <person name="Zhang J."/>
            <person name="Zhao Z."/>
            <person name="Zhou C."/>
            <person name="Zhu D."/>
            <person name="Lee S."/>
            <person name="Bess C."/>
            <person name="Blankenburg K."/>
            <person name="Forbes L."/>
            <person name="Fu Q."/>
            <person name="Gubbala S."/>
            <person name="Hirani K."/>
            <person name="Jayaseelan J.C."/>
            <person name="Lara F."/>
            <person name="Munidasa M."/>
            <person name="Palculict T."/>
            <person name="Patil S."/>
            <person name="Pu L.-L."/>
            <person name="Saada N."/>
            <person name="Tang L."/>
            <person name="Weissenberger G."/>
            <person name="Zhu Y."/>
            <person name="Hemphill L."/>
            <person name="Shang Y."/>
            <person name="Youmans B."/>
            <person name="Ayvaz T."/>
            <person name="Ross M."/>
            <person name="Santibanez J."/>
            <person name="Aqrawi P."/>
            <person name="Gross S."/>
            <person name="Joshi V."/>
            <person name="Fowler G."/>
            <person name="Nazareth L."/>
            <person name="Reid J."/>
            <person name="Worley K."/>
            <person name="Petrosino J."/>
            <person name="Highlander S."/>
            <person name="Gibbs R."/>
        </authorList>
    </citation>
    <scope>NUCLEOTIDE SEQUENCE [LARGE SCALE GENOMIC DNA]</scope>
    <source>
        <strain evidence="7 8">DSM 15829</strain>
    </source>
</reference>
<dbReference type="Gene3D" id="1.10.600.10">
    <property type="entry name" value="Farnesyl Diphosphate Synthase"/>
    <property type="match status" value="1"/>
</dbReference>